<dbReference type="OrthoDB" id="2449457at2"/>
<feature type="domain" description="DUF2268" evidence="1">
    <location>
        <begin position="75"/>
        <end position="267"/>
    </location>
</feature>
<gene>
    <name evidence="2" type="ORF">CFK37_02975</name>
</gene>
<dbReference type="Proteomes" id="UP000198312">
    <property type="component" value="Chromosome"/>
</dbReference>
<evidence type="ECO:0000313" key="3">
    <source>
        <dbReference type="Proteomes" id="UP000198312"/>
    </source>
</evidence>
<protein>
    <recommendedName>
        <fullName evidence="1">DUF2268 domain-containing protein</fullName>
    </recommendedName>
</protein>
<dbReference type="KEGG" id="vil:CFK37_02975"/>
<accession>A0A220TZM3</accession>
<dbReference type="Pfam" id="PF10026">
    <property type="entry name" value="DUF2268"/>
    <property type="match status" value="1"/>
</dbReference>
<name>A0A220TZM3_9BACI</name>
<reference evidence="2 3" key="1">
    <citation type="submission" date="2017-07" db="EMBL/GenBank/DDBJ databases">
        <title>Virgibacillus sp. LM2416.</title>
        <authorList>
            <person name="Tak E.J."/>
            <person name="Bae J.-W."/>
        </authorList>
    </citation>
    <scope>NUCLEOTIDE SEQUENCE [LARGE SCALE GENOMIC DNA]</scope>
    <source>
        <strain evidence="2 3">LM2416</strain>
    </source>
</reference>
<keyword evidence="3" id="KW-1185">Reference proteome</keyword>
<organism evidence="2 3">
    <name type="scientific">Virgibacillus phasianinus</name>
    <dbReference type="NCBI Taxonomy" id="2017483"/>
    <lineage>
        <taxon>Bacteria</taxon>
        <taxon>Bacillati</taxon>
        <taxon>Bacillota</taxon>
        <taxon>Bacilli</taxon>
        <taxon>Bacillales</taxon>
        <taxon>Bacillaceae</taxon>
        <taxon>Virgibacillus</taxon>
    </lineage>
</organism>
<dbReference type="EMBL" id="CP022315">
    <property type="protein sequence ID" value="ASK61230.1"/>
    <property type="molecule type" value="Genomic_DNA"/>
</dbReference>
<evidence type="ECO:0000259" key="1">
    <source>
        <dbReference type="Pfam" id="PF10026"/>
    </source>
</evidence>
<dbReference type="InterPro" id="IPR018728">
    <property type="entry name" value="DUF2268"/>
</dbReference>
<dbReference type="RefSeq" id="WP_089060507.1">
    <property type="nucleotide sequence ID" value="NZ_CP022315.1"/>
</dbReference>
<dbReference type="AlphaFoldDB" id="A0A220TZM3"/>
<evidence type="ECO:0000313" key="2">
    <source>
        <dbReference type="EMBL" id="ASK61230.1"/>
    </source>
</evidence>
<proteinExistence type="predicted"/>
<sequence>MPVAPTDQWLGLYLKNKIGLAEYDFTIQRDIFGKKLSSFFSHTWDEIHQFLLQNGLFIPSSSDEKIIQQMTDKNVWGTAKEELNQLRCDWNGPDIPLFIFPSNQANDELRLDLRGKSGVAKHDKVVLFIGSDTSKQDLQALITHEYNHVCRLNYLNQPEEDITLLDGMILEGLAEVAVLNRLGEGPIAKWTSIYPLEYALEQWEKNAKLNLHVHKKDSFFHDFMYGNNSIPKWMGYNIGFHLVSSFAVNTREDMNKLLHLPAESILEKSAFSG</sequence>